<evidence type="ECO:0000313" key="2">
    <source>
        <dbReference type="Proteomes" id="UP001218788"/>
    </source>
</evidence>
<organism evidence="1 2">
    <name type="scientific">Alteromonas gilva</name>
    <dbReference type="NCBI Taxonomy" id="2987522"/>
    <lineage>
        <taxon>Bacteria</taxon>
        <taxon>Pseudomonadati</taxon>
        <taxon>Pseudomonadota</taxon>
        <taxon>Gammaproteobacteria</taxon>
        <taxon>Alteromonadales</taxon>
        <taxon>Alteromonadaceae</taxon>
        <taxon>Alteromonas/Salinimonas group</taxon>
        <taxon>Alteromonas</taxon>
    </lineage>
</organism>
<evidence type="ECO:0000313" key="1">
    <source>
        <dbReference type="EMBL" id="MDC8832827.1"/>
    </source>
</evidence>
<dbReference type="RefSeq" id="WP_273642705.1">
    <property type="nucleotide sequence ID" value="NZ_JAQQXP010000004.1"/>
</dbReference>
<gene>
    <name evidence="1" type="ORF">OIK42_18905</name>
</gene>
<evidence type="ECO:0008006" key="3">
    <source>
        <dbReference type="Google" id="ProtNLM"/>
    </source>
</evidence>
<protein>
    <recommendedName>
        <fullName evidence="3">Lipoprotein</fullName>
    </recommendedName>
</protein>
<comment type="caution">
    <text evidence="1">The sequence shown here is derived from an EMBL/GenBank/DDBJ whole genome shotgun (WGS) entry which is preliminary data.</text>
</comment>
<keyword evidence="2" id="KW-1185">Reference proteome</keyword>
<reference evidence="1 2" key="1">
    <citation type="submission" date="2022-10" db="EMBL/GenBank/DDBJ databases">
        <title>Alteromonas sp. chi3 Genome sequencing.</title>
        <authorList>
            <person name="Park S."/>
        </authorList>
    </citation>
    <scope>NUCLEOTIDE SEQUENCE [LARGE SCALE GENOMIC DNA]</scope>
    <source>
        <strain evidence="2">chi3</strain>
    </source>
</reference>
<dbReference type="EMBL" id="JAQQXP010000004">
    <property type="protein sequence ID" value="MDC8832827.1"/>
    <property type="molecule type" value="Genomic_DNA"/>
</dbReference>
<name>A0ABT5L6Z7_9ALTE</name>
<proteinExistence type="predicted"/>
<dbReference type="Proteomes" id="UP001218788">
    <property type="component" value="Unassembled WGS sequence"/>
</dbReference>
<sequence length="171" mass="19746">MKHLMFILILVLCGCSSRTIPIKSDVEYSDIIEASEELEADGLSYYQCVEPAIGELMQDYLAIWYDAIENGDTVKSNIDYTPNTFTYLGNKSYYVYQFYMDADRQLKIDDLSLDPYSRLERHPKNAYCTSCNDSGFPDFILSAHEYVADELNDLLDDGTCAAYLEQKRWER</sequence>
<dbReference type="PROSITE" id="PS51257">
    <property type="entry name" value="PROKAR_LIPOPROTEIN"/>
    <property type="match status" value="1"/>
</dbReference>
<accession>A0ABT5L6Z7</accession>